<evidence type="ECO:0000313" key="2">
    <source>
        <dbReference type="EMBL" id="PMD36910.1"/>
    </source>
</evidence>
<dbReference type="AlphaFoldDB" id="A0A2J6REG5"/>
<feature type="region of interest" description="Disordered" evidence="1">
    <location>
        <begin position="73"/>
        <end position="207"/>
    </location>
</feature>
<organism evidence="2 3">
    <name type="scientific">Hyaloscypha variabilis (strain UAMH 11265 / GT02V1 / F)</name>
    <name type="common">Meliniomyces variabilis</name>
    <dbReference type="NCBI Taxonomy" id="1149755"/>
    <lineage>
        <taxon>Eukaryota</taxon>
        <taxon>Fungi</taxon>
        <taxon>Dikarya</taxon>
        <taxon>Ascomycota</taxon>
        <taxon>Pezizomycotina</taxon>
        <taxon>Leotiomycetes</taxon>
        <taxon>Helotiales</taxon>
        <taxon>Hyaloscyphaceae</taxon>
        <taxon>Hyaloscypha</taxon>
        <taxon>Hyaloscypha variabilis</taxon>
    </lineage>
</organism>
<dbReference type="Proteomes" id="UP000235786">
    <property type="component" value="Unassembled WGS sequence"/>
</dbReference>
<sequence>MTVTAIPDSDEDEDEELPDAPGIQQHGFRESASKVSSAKNTSLSSATIPASMEGTSEGLAQASSALGVEIARQGHKKGVKASAASLGDRNPEKDSSTSPSSSPVKALMAPPTKKNAGSNHSPAKSQSPQSTKSQAAAEPKSSPPKAPAANKPRKKSLEQPTAAMSEASSQATDIPSSPLDPIKGTSFKAKRKESPNASFTAPEASQTKDVVMAELKAMKIVSPLYIPRDLS</sequence>
<feature type="compositionally biased region" description="Polar residues" evidence="1">
    <location>
        <begin position="115"/>
        <end position="131"/>
    </location>
</feature>
<gene>
    <name evidence="2" type="ORF">L207DRAFT_91650</name>
</gene>
<evidence type="ECO:0000313" key="3">
    <source>
        <dbReference type="Proteomes" id="UP000235786"/>
    </source>
</evidence>
<feature type="region of interest" description="Disordered" evidence="1">
    <location>
        <begin position="1"/>
        <end position="55"/>
    </location>
</feature>
<accession>A0A2J6REG5</accession>
<keyword evidence="3" id="KW-1185">Reference proteome</keyword>
<dbReference type="EMBL" id="KZ613950">
    <property type="protein sequence ID" value="PMD36910.1"/>
    <property type="molecule type" value="Genomic_DNA"/>
</dbReference>
<evidence type="ECO:0000256" key="1">
    <source>
        <dbReference type="SAM" id="MobiDB-lite"/>
    </source>
</evidence>
<proteinExistence type="predicted"/>
<feature type="compositionally biased region" description="Acidic residues" evidence="1">
    <location>
        <begin position="8"/>
        <end position="18"/>
    </location>
</feature>
<protein>
    <submittedName>
        <fullName evidence="2">Uncharacterized protein</fullName>
    </submittedName>
</protein>
<feature type="compositionally biased region" description="Polar residues" evidence="1">
    <location>
        <begin position="195"/>
        <end position="207"/>
    </location>
</feature>
<name>A0A2J6REG5_HYAVF</name>
<feature type="compositionally biased region" description="Polar residues" evidence="1">
    <location>
        <begin position="33"/>
        <end position="48"/>
    </location>
</feature>
<reference evidence="2 3" key="1">
    <citation type="submission" date="2016-04" db="EMBL/GenBank/DDBJ databases">
        <title>A degradative enzymes factory behind the ericoid mycorrhizal symbiosis.</title>
        <authorList>
            <consortium name="DOE Joint Genome Institute"/>
            <person name="Martino E."/>
            <person name="Morin E."/>
            <person name="Grelet G."/>
            <person name="Kuo A."/>
            <person name="Kohler A."/>
            <person name="Daghino S."/>
            <person name="Barry K."/>
            <person name="Choi C."/>
            <person name="Cichocki N."/>
            <person name="Clum A."/>
            <person name="Copeland A."/>
            <person name="Hainaut M."/>
            <person name="Haridas S."/>
            <person name="Labutti K."/>
            <person name="Lindquist E."/>
            <person name="Lipzen A."/>
            <person name="Khouja H.-R."/>
            <person name="Murat C."/>
            <person name="Ohm R."/>
            <person name="Olson A."/>
            <person name="Spatafora J."/>
            <person name="Veneault-Fourrey C."/>
            <person name="Henrissat B."/>
            <person name="Grigoriev I."/>
            <person name="Martin F."/>
            <person name="Perotto S."/>
        </authorList>
    </citation>
    <scope>NUCLEOTIDE SEQUENCE [LARGE SCALE GENOMIC DNA]</scope>
    <source>
        <strain evidence="2 3">F</strain>
    </source>
</reference>
<feature type="compositionally biased region" description="Polar residues" evidence="1">
    <location>
        <begin position="166"/>
        <end position="175"/>
    </location>
</feature>